<feature type="transmembrane region" description="Helical" evidence="2">
    <location>
        <begin position="35"/>
        <end position="55"/>
    </location>
</feature>
<name>A0ABU0AT67_9FIRM</name>
<keyword evidence="2" id="KW-0812">Transmembrane</keyword>
<keyword evidence="1" id="KW-0175">Coiled coil</keyword>
<comment type="caution">
    <text evidence="3">The sequence shown here is derived from an EMBL/GenBank/DDBJ whole genome shotgun (WGS) entry which is preliminary data.</text>
</comment>
<keyword evidence="2" id="KW-1133">Transmembrane helix</keyword>
<evidence type="ECO:0000256" key="2">
    <source>
        <dbReference type="SAM" id="Phobius"/>
    </source>
</evidence>
<evidence type="ECO:0000256" key="1">
    <source>
        <dbReference type="SAM" id="Coils"/>
    </source>
</evidence>
<gene>
    <name evidence="3" type="ORF">J2S72_000443</name>
</gene>
<reference evidence="3 4" key="1">
    <citation type="submission" date="2023-07" db="EMBL/GenBank/DDBJ databases">
        <title>Genomic Encyclopedia of Type Strains, Phase IV (KMG-IV): sequencing the most valuable type-strain genomes for metagenomic binning, comparative biology and taxonomic classification.</title>
        <authorList>
            <person name="Goeker M."/>
        </authorList>
    </citation>
    <scope>NUCLEOTIDE SEQUENCE [LARGE SCALE GENOMIC DNA]</scope>
    <source>
        <strain evidence="3 4">DSM 22616</strain>
    </source>
</reference>
<feature type="coiled-coil region" evidence="1">
    <location>
        <begin position="111"/>
        <end position="163"/>
    </location>
</feature>
<dbReference type="Proteomes" id="UP001236559">
    <property type="component" value="Unassembled WGS sequence"/>
</dbReference>
<sequence>MKDKKTVGFTLFLFALLCLIGYLLLSFLKEKNEEAFALVFFLCIIGLLILFILIIRPLIEMQKDKKITEELNEYVRKYKKNKNPQDFYNKLLNIENKPKTKYGRNIYHFNLSTALLNLKEFEKAKEELEKVDYKNDKRLKKIIEGQKQVIDQKKEKAEKEKNTKKEPR</sequence>
<dbReference type="RefSeq" id="WP_023055596.1">
    <property type="nucleotide sequence ID" value="NZ_JAUSTN010000002.1"/>
</dbReference>
<dbReference type="EMBL" id="JAUSTN010000002">
    <property type="protein sequence ID" value="MDQ0274435.1"/>
    <property type="molecule type" value="Genomic_DNA"/>
</dbReference>
<evidence type="ECO:0000313" key="4">
    <source>
        <dbReference type="Proteomes" id="UP001236559"/>
    </source>
</evidence>
<proteinExistence type="predicted"/>
<feature type="transmembrane region" description="Helical" evidence="2">
    <location>
        <begin position="7"/>
        <end position="29"/>
    </location>
</feature>
<accession>A0ABU0AT67</accession>
<keyword evidence="2" id="KW-0472">Membrane</keyword>
<evidence type="ECO:0000313" key="3">
    <source>
        <dbReference type="EMBL" id="MDQ0274435.1"/>
    </source>
</evidence>
<organism evidence="3 4">
    <name type="scientific">Peptoniphilus koenoeneniae</name>
    <dbReference type="NCBI Taxonomy" id="507751"/>
    <lineage>
        <taxon>Bacteria</taxon>
        <taxon>Bacillati</taxon>
        <taxon>Bacillota</taxon>
        <taxon>Tissierellia</taxon>
        <taxon>Tissierellales</taxon>
        <taxon>Peptoniphilaceae</taxon>
        <taxon>Peptoniphilus</taxon>
    </lineage>
</organism>
<keyword evidence="4" id="KW-1185">Reference proteome</keyword>
<protein>
    <submittedName>
        <fullName evidence="3">Negative regulator of RcsB-dependent stress response</fullName>
    </submittedName>
</protein>